<evidence type="ECO:0000313" key="2">
    <source>
        <dbReference type="Proteomes" id="UP000546584"/>
    </source>
</evidence>
<dbReference type="GeneID" id="93516651"/>
<name>A0A1H2IXE4_9PSED</name>
<reference evidence="1 2" key="1">
    <citation type="submission" date="2020-04" db="EMBL/GenBank/DDBJ databases">
        <title>Molecular characterization of pseudomonads from Agaricus bisporus reveal novel blotch 2 pathogens in Western Europe.</title>
        <authorList>
            <person name="Taparia T."/>
            <person name="Krijger M."/>
            <person name="Haynes E."/>
            <person name="Elpinstone J.G."/>
            <person name="Noble R."/>
            <person name="Van Der Wolf J."/>
        </authorList>
    </citation>
    <scope>NUCLEOTIDE SEQUENCE [LARGE SCALE GENOMIC DNA]</scope>
    <source>
        <strain evidence="1 2">IPO3753</strain>
    </source>
</reference>
<proteinExistence type="predicted"/>
<accession>A0A1H2IXE4</accession>
<dbReference type="InterPro" id="IPR015987">
    <property type="entry name" value="UCP022704"/>
</dbReference>
<dbReference type="PIRSF" id="PIRSF022704">
    <property type="entry name" value="UCP022704"/>
    <property type="match status" value="1"/>
</dbReference>
<dbReference type="PANTHER" id="PTHR35332">
    <property type="entry name" value="REGULATION OF ENOLASE PROTEIN 1"/>
    <property type="match status" value="1"/>
</dbReference>
<evidence type="ECO:0000313" key="1">
    <source>
        <dbReference type="EMBL" id="NWD42761.1"/>
    </source>
</evidence>
<dbReference type="SUPFAM" id="SSF49899">
    <property type="entry name" value="Concanavalin A-like lectins/glucanases"/>
    <property type="match status" value="1"/>
</dbReference>
<dbReference type="EMBL" id="JACAQR010000015">
    <property type="protein sequence ID" value="NWD42761.1"/>
    <property type="molecule type" value="Genomic_DNA"/>
</dbReference>
<comment type="caution">
    <text evidence="1">The sequence shown here is derived from an EMBL/GenBank/DDBJ whole genome shotgun (WGS) entry which is preliminary data.</text>
</comment>
<protein>
    <submittedName>
        <fullName evidence="1">DUF1349 domain-containing protein</fullName>
    </submittedName>
</protein>
<dbReference type="InterPro" id="IPR009784">
    <property type="entry name" value="DUF1349"/>
</dbReference>
<dbReference type="AlphaFoldDB" id="A0A1H2IXE4"/>
<dbReference type="Gene3D" id="2.60.120.200">
    <property type="match status" value="1"/>
</dbReference>
<gene>
    <name evidence="1" type="ORF">HX826_12895</name>
</gene>
<organism evidence="1 2">
    <name type="scientific">Pseudomonas yamanorum</name>
    <dbReference type="NCBI Taxonomy" id="515393"/>
    <lineage>
        <taxon>Bacteria</taxon>
        <taxon>Pseudomonadati</taxon>
        <taxon>Pseudomonadota</taxon>
        <taxon>Gammaproteobacteria</taxon>
        <taxon>Pseudomonadales</taxon>
        <taxon>Pseudomonadaceae</taxon>
        <taxon>Pseudomonas</taxon>
    </lineage>
</organism>
<sequence>MFEQASWLNQPQHWRREGERLKVRTDASTDFWRETHYGFVRDNGHFLFVETDGDFTAQVKIHSEFTHLYDQAGLMVRVDEAHWVKIGAELSDGVTLLSSVLTDGVSDWATGVFPGNPEAFWIRVTVAKGVLRVQVSVDGVSWPLVRLAPFPVAASYQVGPYCCTPERGGLEVEFSELQVGAPNGKSLHDLS</sequence>
<dbReference type="InterPro" id="IPR013320">
    <property type="entry name" value="ConA-like_dom_sf"/>
</dbReference>
<dbReference type="PANTHER" id="PTHR35332:SF2">
    <property type="entry name" value="REGULATION OF ENOLASE PROTEIN 1"/>
    <property type="match status" value="1"/>
</dbReference>
<dbReference type="Proteomes" id="UP000546584">
    <property type="component" value="Unassembled WGS sequence"/>
</dbReference>
<dbReference type="RefSeq" id="WP_093209449.1">
    <property type="nucleotide sequence ID" value="NZ_CP143576.1"/>
</dbReference>
<dbReference type="Pfam" id="PF07081">
    <property type="entry name" value="DUF1349"/>
    <property type="match status" value="1"/>
</dbReference>